<evidence type="ECO:0000313" key="3">
    <source>
        <dbReference type="Proteomes" id="UP000321085"/>
    </source>
</evidence>
<dbReference type="AlphaFoldDB" id="A0A512BUI9"/>
<feature type="chain" id="PRO_5022121484" evidence="1">
    <location>
        <begin position="24"/>
        <end position="130"/>
    </location>
</feature>
<dbReference type="RefSeq" id="WP_114187741.1">
    <property type="nucleotide sequence ID" value="NZ_BJYU01000045.1"/>
</dbReference>
<feature type="signal peptide" evidence="1">
    <location>
        <begin position="1"/>
        <end position="23"/>
    </location>
</feature>
<evidence type="ECO:0000256" key="1">
    <source>
        <dbReference type="SAM" id="SignalP"/>
    </source>
</evidence>
<gene>
    <name evidence="2" type="ORF">MAE02_33370</name>
</gene>
<reference evidence="2 3" key="1">
    <citation type="submission" date="2019-07" db="EMBL/GenBank/DDBJ databases">
        <title>Whole genome shotgun sequence of Microvirga aerophila NBRC 106136.</title>
        <authorList>
            <person name="Hosoyama A."/>
            <person name="Uohara A."/>
            <person name="Ohji S."/>
            <person name="Ichikawa N."/>
        </authorList>
    </citation>
    <scope>NUCLEOTIDE SEQUENCE [LARGE SCALE GENOMIC DNA]</scope>
    <source>
        <strain evidence="2 3">NBRC 106136</strain>
    </source>
</reference>
<protein>
    <submittedName>
        <fullName evidence="2">Uncharacterized protein</fullName>
    </submittedName>
</protein>
<evidence type="ECO:0000313" key="2">
    <source>
        <dbReference type="EMBL" id="GEO15641.1"/>
    </source>
</evidence>
<organism evidence="2 3">
    <name type="scientific">Microvirga aerophila</name>
    <dbReference type="NCBI Taxonomy" id="670291"/>
    <lineage>
        <taxon>Bacteria</taxon>
        <taxon>Pseudomonadati</taxon>
        <taxon>Pseudomonadota</taxon>
        <taxon>Alphaproteobacteria</taxon>
        <taxon>Hyphomicrobiales</taxon>
        <taxon>Methylobacteriaceae</taxon>
        <taxon>Microvirga</taxon>
    </lineage>
</organism>
<dbReference type="Proteomes" id="UP000321085">
    <property type="component" value="Unassembled WGS sequence"/>
</dbReference>
<keyword evidence="3" id="KW-1185">Reference proteome</keyword>
<accession>A0A512BUI9</accession>
<comment type="caution">
    <text evidence="2">The sequence shown here is derived from an EMBL/GenBank/DDBJ whole genome shotgun (WGS) entry which is preliminary data.</text>
</comment>
<dbReference type="OrthoDB" id="7933613at2"/>
<dbReference type="EMBL" id="BJYU01000045">
    <property type="protein sequence ID" value="GEO15641.1"/>
    <property type="molecule type" value="Genomic_DNA"/>
</dbReference>
<sequence>MTFAKRSALALGLGLTLIGGAFAASSDRNDGTWSVQMVTDSGLCDRTYGYSIAIENGNVRYLLAPGDSPTTVSGRIGPDGAVDLDIRRSIAKVDATGRLNGKSGSGTWTLGMLGCTGRWTAQKRSNIVQS</sequence>
<name>A0A512BUI9_9HYPH</name>
<proteinExistence type="predicted"/>
<keyword evidence="1" id="KW-0732">Signal</keyword>